<feature type="domain" description="NADH:quinone oxidoreductase/Mrp antiporter transmembrane" evidence="8">
    <location>
        <begin position="218"/>
        <end position="504"/>
    </location>
</feature>
<keyword evidence="4 7" id="KW-0812">Transmembrane</keyword>
<dbReference type="GO" id="GO:0048039">
    <property type="term" value="F:ubiquinone binding"/>
    <property type="evidence" value="ECO:0007669"/>
    <property type="project" value="TreeGrafter"/>
</dbReference>
<dbReference type="GeneID" id="39114165"/>
<feature type="transmembrane region" description="Helical" evidence="7">
    <location>
        <begin position="253"/>
        <end position="274"/>
    </location>
</feature>
<feature type="transmembrane region" description="Helical" evidence="7">
    <location>
        <begin position="220"/>
        <end position="241"/>
    </location>
</feature>
<evidence type="ECO:0000256" key="1">
    <source>
        <dbReference type="ARBA" id="ARBA00003257"/>
    </source>
</evidence>
<dbReference type="PRINTS" id="PR01437">
    <property type="entry name" value="NUOXDRDTASE4"/>
</dbReference>
<dbReference type="GO" id="GO:0008137">
    <property type="term" value="F:NADH dehydrogenase (ubiquinone) activity"/>
    <property type="evidence" value="ECO:0007669"/>
    <property type="project" value="UniProtKB-UniRule"/>
</dbReference>
<feature type="transmembrane region" description="Helical" evidence="7">
    <location>
        <begin position="116"/>
        <end position="139"/>
    </location>
</feature>
<dbReference type="InterPro" id="IPR003918">
    <property type="entry name" value="NADH_UbQ_OxRdtase"/>
</dbReference>
<comment type="subcellular location">
    <subcellularLocation>
        <location evidence="2">Membrane</location>
        <topology evidence="2">Multi-pass membrane protein</topology>
    </subcellularLocation>
    <subcellularLocation>
        <location evidence="7">Mitochondrion membrane</location>
        <topology evidence="7">Multi-pass membrane protein</topology>
    </subcellularLocation>
</comment>
<feature type="transmembrane region" description="Helical" evidence="7">
    <location>
        <begin position="414"/>
        <end position="436"/>
    </location>
</feature>
<dbReference type="GO" id="GO:0003954">
    <property type="term" value="F:NADH dehydrogenase activity"/>
    <property type="evidence" value="ECO:0007669"/>
    <property type="project" value="TreeGrafter"/>
</dbReference>
<organism evidence="9">
    <name type="scientific">Paravannella minima</name>
    <dbReference type="NCBI Taxonomy" id="1443144"/>
    <lineage>
        <taxon>Eukaryota</taxon>
        <taxon>Amoebozoa</taxon>
        <taxon>Discosea</taxon>
        <taxon>Flabellinia</taxon>
        <taxon>Vannellidae</taxon>
        <taxon>Paravannella</taxon>
    </lineage>
</organism>
<dbReference type="GO" id="GO:0015990">
    <property type="term" value="P:electron transport coupled proton transport"/>
    <property type="evidence" value="ECO:0007669"/>
    <property type="project" value="TreeGrafter"/>
</dbReference>
<dbReference type="EC" id="7.1.1.2" evidence="7"/>
<reference evidence="9" key="1">
    <citation type="journal article" date="2019" name="Eur. J. Protist.">
        <title>The complete mitochondrial genome of Paravannella minima (Amoebozoa, Discosea, Vannellida).</title>
        <authorList>
            <person name="Bondarenko N."/>
            <person name="Glotova A."/>
            <person name="Nassonova E."/>
            <person name="Masharsky A."/>
            <person name="Polev D."/>
            <person name="Smirnov A."/>
        </authorList>
    </citation>
    <scope>NUCLEOTIDE SEQUENCE</scope>
</reference>
<protein>
    <recommendedName>
        <fullName evidence="7">NADH-ubiquinone oxidoreductase chain 4</fullName>
        <ecNumber evidence="7">7.1.1.2</ecNumber>
    </recommendedName>
</protein>
<evidence type="ECO:0000256" key="7">
    <source>
        <dbReference type="RuleBase" id="RU003297"/>
    </source>
</evidence>
<comment type="function">
    <text evidence="1">Core subunit of the mitochondrial membrane respiratory chain NADH dehydrogenase (Complex I) that is believed to belong to the minimal assembly required for catalysis. Complex I functions in the transfer of electrons from NADH to the respiratory chain. The immediate electron acceptor for the enzyme is believed to be ubiquinone.</text>
</comment>
<evidence type="ECO:0000256" key="6">
    <source>
        <dbReference type="ARBA" id="ARBA00023136"/>
    </source>
</evidence>
<name>A0A411K7I6_9EUKA</name>
<gene>
    <name evidence="9" type="primary">nad4</name>
</gene>
<accession>A0A411K7I6</accession>
<comment type="function">
    <text evidence="7">Core subunit of the mitochondrial membrane respiratory chain NADH dehydrogenase (Complex I) which catalyzes electron transfer from NADH through the respiratory chain, using ubiquinone as an electron acceptor. Essential for the catalytic activity and assembly of complex I.</text>
</comment>
<keyword evidence="7" id="KW-0813">Transport</keyword>
<dbReference type="RefSeq" id="YP_009557774.1">
    <property type="nucleotide sequence ID" value="NC_040955.1"/>
</dbReference>
<proteinExistence type="inferred from homology"/>
<feature type="transmembrane region" description="Helical" evidence="7">
    <location>
        <begin position="387"/>
        <end position="408"/>
    </location>
</feature>
<keyword evidence="6 7" id="KW-0472">Membrane</keyword>
<keyword evidence="7" id="KW-0249">Electron transport</keyword>
<dbReference type="EMBL" id="MH910097">
    <property type="protein sequence ID" value="QBC73413.1"/>
    <property type="molecule type" value="Genomic_DNA"/>
</dbReference>
<feature type="transmembrane region" description="Helical" evidence="7">
    <location>
        <begin position="90"/>
        <end position="109"/>
    </location>
</feature>
<dbReference type="InterPro" id="IPR001750">
    <property type="entry name" value="ND/Mrp_TM"/>
</dbReference>
<evidence type="ECO:0000259" key="8">
    <source>
        <dbReference type="Pfam" id="PF00361"/>
    </source>
</evidence>
<feature type="transmembrane region" description="Helical" evidence="7">
    <location>
        <begin position="164"/>
        <end position="186"/>
    </location>
</feature>
<keyword evidence="5 7" id="KW-1133">Transmembrane helix</keyword>
<sequence length="575" mass="67414">MNFIIFYISQFINIVNKYSWFNFFNYFNKFSFVKKSIKLFNNIQTYLLKFKFYKFILNIFEGKLKFYVLWFFSFIFFVLIFLFFLDNKNFLLFLTVFSPFFFAIIILFINKNNIILLKLLSLLGSLFSFIFSLFLWIGYDVFNTSFQYTIYFNWFSFSNINYNLGIDGISILFVILTTFLVPLCILSSWKSVYFKVKEYFFLLLIIEFFLLNIFCVLDLFFFYVFFESILIPMFLLIGIWGSRERKIHAAYQFFIYTLLGSVLMLLGILLVAFHVGTTDIQIILNSTFTESRQIVLWLCFFVSFAVKVPMFPVHIWLPEAHVEAPTAGSVLLAGVLLKLGTYGIFRFLIPVFSYGTYYFLPFVYTLSIIGLFYGCFTTIRQIDLKKIVAYSSVVHMNFALVGLFTFNLQSLGGSLFLMLSHGLVSGGLFLCVGILYDRYHTRLLKYYSGLALFMPNFALFFLVLTLANIGFPGTSSFLGEFLLIIGVMQFNFLSSVFISTSMVLGAVYGIWLYNRVMFGYTTYKFFYRFKDLTKREIFLFFPLISLVITSGLYSNSYFGVFNMSLFNLIEFVNYY</sequence>
<feature type="transmembrane region" description="Helical" evidence="7">
    <location>
        <begin position="448"/>
        <end position="471"/>
    </location>
</feature>
<keyword evidence="7" id="KW-0679">Respiratory chain</keyword>
<feature type="transmembrane region" description="Helical" evidence="7">
    <location>
        <begin position="355"/>
        <end position="375"/>
    </location>
</feature>
<dbReference type="Pfam" id="PF00361">
    <property type="entry name" value="Proton_antipo_M"/>
    <property type="match status" value="1"/>
</dbReference>
<dbReference type="InterPro" id="IPR010227">
    <property type="entry name" value="NADH_Q_OxRdtase_chainM/4"/>
</dbReference>
<dbReference type="GO" id="GO:0042773">
    <property type="term" value="P:ATP synthesis coupled electron transport"/>
    <property type="evidence" value="ECO:0007669"/>
    <property type="project" value="InterPro"/>
</dbReference>
<keyword evidence="7" id="KW-0520">NAD</keyword>
<feature type="transmembrane region" description="Helical" evidence="7">
    <location>
        <begin position="64"/>
        <end position="84"/>
    </location>
</feature>
<evidence type="ECO:0000256" key="3">
    <source>
        <dbReference type="ARBA" id="ARBA00009025"/>
    </source>
</evidence>
<dbReference type="GO" id="GO:0031966">
    <property type="term" value="C:mitochondrial membrane"/>
    <property type="evidence" value="ECO:0007669"/>
    <property type="project" value="UniProtKB-SubCell"/>
</dbReference>
<evidence type="ECO:0000256" key="4">
    <source>
        <dbReference type="ARBA" id="ARBA00022692"/>
    </source>
</evidence>
<feature type="transmembrane region" description="Helical" evidence="7">
    <location>
        <begin position="537"/>
        <end position="558"/>
    </location>
</feature>
<evidence type="ECO:0000256" key="5">
    <source>
        <dbReference type="ARBA" id="ARBA00022989"/>
    </source>
</evidence>
<dbReference type="AlphaFoldDB" id="A0A411K7I6"/>
<geneLocation type="mitochondrion" evidence="9"/>
<feature type="transmembrane region" description="Helical" evidence="7">
    <location>
        <begin position="491"/>
        <end position="516"/>
    </location>
</feature>
<dbReference type="PANTHER" id="PTHR43507">
    <property type="entry name" value="NADH-UBIQUINONE OXIDOREDUCTASE CHAIN 4"/>
    <property type="match status" value="1"/>
</dbReference>
<dbReference type="PANTHER" id="PTHR43507:SF1">
    <property type="entry name" value="NADH-UBIQUINONE OXIDOREDUCTASE CHAIN 4"/>
    <property type="match status" value="1"/>
</dbReference>
<keyword evidence="7" id="KW-0830">Ubiquinone</keyword>
<evidence type="ECO:0000313" key="9">
    <source>
        <dbReference type="EMBL" id="QBC73413.1"/>
    </source>
</evidence>
<comment type="similarity">
    <text evidence="3 7">Belongs to the complex I subunit 4 family.</text>
</comment>
<feature type="transmembrane region" description="Helical" evidence="7">
    <location>
        <begin position="294"/>
        <end position="317"/>
    </location>
</feature>
<comment type="catalytic activity">
    <reaction evidence="7">
        <text>a ubiquinone + NADH + 5 H(+)(in) = a ubiquinol + NAD(+) + 4 H(+)(out)</text>
        <dbReference type="Rhea" id="RHEA:29091"/>
        <dbReference type="Rhea" id="RHEA-COMP:9565"/>
        <dbReference type="Rhea" id="RHEA-COMP:9566"/>
        <dbReference type="ChEBI" id="CHEBI:15378"/>
        <dbReference type="ChEBI" id="CHEBI:16389"/>
        <dbReference type="ChEBI" id="CHEBI:17976"/>
        <dbReference type="ChEBI" id="CHEBI:57540"/>
        <dbReference type="ChEBI" id="CHEBI:57945"/>
        <dbReference type="EC" id="7.1.1.2"/>
    </reaction>
</comment>
<evidence type="ECO:0000256" key="2">
    <source>
        <dbReference type="ARBA" id="ARBA00004141"/>
    </source>
</evidence>
<keyword evidence="7 9" id="KW-0496">Mitochondrion</keyword>
<dbReference type="NCBIfam" id="TIGR01972">
    <property type="entry name" value="NDH_I_M"/>
    <property type="match status" value="1"/>
</dbReference>
<feature type="transmembrane region" description="Helical" evidence="7">
    <location>
        <begin position="198"/>
        <end position="214"/>
    </location>
</feature>
<feature type="transmembrane region" description="Helical" evidence="7">
    <location>
        <begin position="329"/>
        <end position="349"/>
    </location>
</feature>